<name>U6G280_9EIME</name>
<evidence type="ECO:0000313" key="2">
    <source>
        <dbReference type="Proteomes" id="UP000018201"/>
    </source>
</evidence>
<dbReference type="OrthoDB" id="347715at2759"/>
<dbReference type="Proteomes" id="UP000018201">
    <property type="component" value="Unassembled WGS sequence"/>
</dbReference>
<sequence>MRQLLPCTRPQRPWGLPATARLEGFQRQIPTWWGEGKEGDTCEADSGAAPLAWEDVHGTKTQRNRREAATGAAACRLSHQPLDAKIRPTLSQVLPWLFLSSAREPIAEAQASFQHSQLRVSGRPFASVPRLIPHFLSDLQPQACRGLRLPATARLEGFQRQIPTWWGEGKEGGTCEADSGAAPLAWEDVHRTKTQRNRREAATGTAACRLSHQPLDAKIRPTLSQVLPWLFLSSARGPIAEAQASFQHSQLRVSGRSFASVPRLIPHFLSDLQPQACRGLRAHDYSRGGAANDEAVTAGGCIRASRDPEPLPILSTESPGAISFTPFCEETSQGEGKCDLLRLQCRFDALLRNPHAFSMQLQLLHACIQGAQEQHAKSVYLKKLQPLQERIRTPGTNACLQVHPLLYAAFCMYSPSHIHIAATMRVGAAEHFLGQYLRARSNSKAYRRRSFSDVGTRGRAAAEQWLSRTSLSNICIYPLEALSPQLRLFPLTAPQRLAAWQDILSRALSC</sequence>
<reference evidence="1" key="2">
    <citation type="submission" date="2013-10" db="EMBL/GenBank/DDBJ databases">
        <authorList>
            <person name="Aslett M."/>
        </authorList>
    </citation>
    <scope>NUCLEOTIDE SEQUENCE [LARGE SCALE GENOMIC DNA]</scope>
    <source>
        <strain evidence="1">Houghton</strain>
    </source>
</reference>
<dbReference type="EMBL" id="HG690272">
    <property type="protein sequence ID" value="CDI74351.1"/>
    <property type="molecule type" value="Genomic_DNA"/>
</dbReference>
<proteinExistence type="predicted"/>
<organism evidence="1 2">
    <name type="scientific">Eimeria praecox</name>
    <dbReference type="NCBI Taxonomy" id="51316"/>
    <lineage>
        <taxon>Eukaryota</taxon>
        <taxon>Sar</taxon>
        <taxon>Alveolata</taxon>
        <taxon>Apicomplexa</taxon>
        <taxon>Conoidasida</taxon>
        <taxon>Coccidia</taxon>
        <taxon>Eucoccidiorida</taxon>
        <taxon>Eimeriorina</taxon>
        <taxon>Eimeriidae</taxon>
        <taxon>Eimeria</taxon>
    </lineage>
</organism>
<accession>U6G280</accession>
<reference evidence="1" key="1">
    <citation type="submission" date="2013-10" db="EMBL/GenBank/DDBJ databases">
        <title>Genomic analysis of the causative agents of coccidiosis in chickens.</title>
        <authorList>
            <person name="Reid A.J."/>
            <person name="Blake D."/>
            <person name="Billington K."/>
            <person name="Browne H."/>
            <person name="Dunn M."/>
            <person name="Hung S."/>
            <person name="Kawahara F."/>
            <person name="Miranda-Saavedra D."/>
            <person name="Mourier T."/>
            <person name="Nagra H."/>
            <person name="Otto T.D."/>
            <person name="Rawlings N."/>
            <person name="Sanchez A."/>
            <person name="Sanders M."/>
            <person name="Subramaniam C."/>
            <person name="Tay Y."/>
            <person name="Dear P."/>
            <person name="Doerig C."/>
            <person name="Gruber A."/>
            <person name="Parkinson J."/>
            <person name="Shirley M."/>
            <person name="Wan K.L."/>
            <person name="Berriman M."/>
            <person name="Tomley F."/>
            <person name="Pain A."/>
        </authorList>
    </citation>
    <scope>NUCLEOTIDE SEQUENCE [LARGE SCALE GENOMIC DNA]</scope>
    <source>
        <strain evidence="1">Houghton</strain>
    </source>
</reference>
<gene>
    <name evidence="1" type="ORF">EPH_0032950</name>
</gene>
<dbReference type="AlphaFoldDB" id="U6G280"/>
<keyword evidence="2" id="KW-1185">Reference proteome</keyword>
<protein>
    <submittedName>
        <fullName evidence="1">Uncharacterized protein</fullName>
    </submittedName>
</protein>
<dbReference type="VEuPathDB" id="ToxoDB:EPH_0032950"/>
<evidence type="ECO:0000313" key="1">
    <source>
        <dbReference type="EMBL" id="CDI74351.1"/>
    </source>
</evidence>